<comment type="caution">
    <text evidence="5">The sequence shown here is derived from an EMBL/GenBank/DDBJ whole genome shotgun (WGS) entry which is preliminary data.</text>
</comment>
<dbReference type="Pfam" id="PF13426">
    <property type="entry name" value="PAS_9"/>
    <property type="match status" value="1"/>
</dbReference>
<dbReference type="Gene3D" id="3.30.565.10">
    <property type="entry name" value="Histidine kinase-like ATPase, C-terminal domain"/>
    <property type="match status" value="1"/>
</dbReference>
<evidence type="ECO:0000259" key="3">
    <source>
        <dbReference type="PROSITE" id="PS50112"/>
    </source>
</evidence>
<dbReference type="InterPro" id="IPR036890">
    <property type="entry name" value="HATPase_C_sf"/>
</dbReference>
<dbReference type="Proteomes" id="UP000321523">
    <property type="component" value="Unassembled WGS sequence"/>
</dbReference>
<feature type="domain" description="PAS" evidence="3">
    <location>
        <begin position="139"/>
        <end position="184"/>
    </location>
</feature>
<evidence type="ECO:0000259" key="2">
    <source>
        <dbReference type="PROSITE" id="PS50109"/>
    </source>
</evidence>
<dbReference type="InterPro" id="IPR005467">
    <property type="entry name" value="His_kinase_dom"/>
</dbReference>
<reference evidence="5 6" key="1">
    <citation type="submission" date="2019-07" db="EMBL/GenBank/DDBJ databases">
        <title>Whole genome shotgun sequence of Skermanella aerolata NBRC 106429.</title>
        <authorList>
            <person name="Hosoyama A."/>
            <person name="Uohara A."/>
            <person name="Ohji S."/>
            <person name="Ichikawa N."/>
        </authorList>
    </citation>
    <scope>NUCLEOTIDE SEQUENCE [LARGE SCALE GENOMIC DNA]</scope>
    <source>
        <strain evidence="5 6">NBRC 106429</strain>
    </source>
</reference>
<dbReference type="SUPFAM" id="SSF55874">
    <property type="entry name" value="ATPase domain of HSP90 chaperone/DNA topoisomerase II/histidine kinase"/>
    <property type="match status" value="1"/>
</dbReference>
<feature type="compositionally biased region" description="Basic and acidic residues" evidence="1">
    <location>
        <begin position="474"/>
        <end position="484"/>
    </location>
</feature>
<dbReference type="PROSITE" id="PS50113">
    <property type="entry name" value="PAC"/>
    <property type="match status" value="1"/>
</dbReference>
<name>A0A512DMJ7_9PROT</name>
<dbReference type="RefSeq" id="WP_052830863.1">
    <property type="nucleotide sequence ID" value="NZ_BJYZ01000007.1"/>
</dbReference>
<dbReference type="OrthoDB" id="7979512at2"/>
<dbReference type="PROSITE" id="PS50109">
    <property type="entry name" value="HIS_KIN"/>
    <property type="match status" value="1"/>
</dbReference>
<proteinExistence type="predicted"/>
<dbReference type="InterPro" id="IPR000014">
    <property type="entry name" value="PAS"/>
</dbReference>
<dbReference type="InterPro" id="IPR013656">
    <property type="entry name" value="PAS_4"/>
</dbReference>
<dbReference type="Gene3D" id="3.30.450.20">
    <property type="entry name" value="PAS domain"/>
    <property type="match status" value="2"/>
</dbReference>
<gene>
    <name evidence="5" type="ORF">SAE02_18500</name>
</gene>
<dbReference type="PROSITE" id="PS50112">
    <property type="entry name" value="PAS"/>
    <property type="match status" value="2"/>
</dbReference>
<dbReference type="InterPro" id="IPR000700">
    <property type="entry name" value="PAS-assoc_C"/>
</dbReference>
<dbReference type="NCBIfam" id="TIGR00229">
    <property type="entry name" value="sensory_box"/>
    <property type="match status" value="1"/>
</dbReference>
<feature type="domain" description="Histidine kinase" evidence="2">
    <location>
        <begin position="274"/>
        <end position="464"/>
    </location>
</feature>
<dbReference type="PANTHER" id="PTHR43065">
    <property type="entry name" value="SENSOR HISTIDINE KINASE"/>
    <property type="match status" value="1"/>
</dbReference>
<feature type="domain" description="PAS" evidence="3">
    <location>
        <begin position="14"/>
        <end position="77"/>
    </location>
</feature>
<dbReference type="SMART" id="SM00091">
    <property type="entry name" value="PAS"/>
    <property type="match status" value="2"/>
</dbReference>
<feature type="region of interest" description="Disordered" evidence="1">
    <location>
        <begin position="460"/>
        <end position="484"/>
    </location>
</feature>
<evidence type="ECO:0000259" key="4">
    <source>
        <dbReference type="PROSITE" id="PS50113"/>
    </source>
</evidence>
<dbReference type="InterPro" id="IPR035965">
    <property type="entry name" value="PAS-like_dom_sf"/>
</dbReference>
<evidence type="ECO:0008006" key="7">
    <source>
        <dbReference type="Google" id="ProtNLM"/>
    </source>
</evidence>
<evidence type="ECO:0000256" key="1">
    <source>
        <dbReference type="SAM" id="MobiDB-lite"/>
    </source>
</evidence>
<dbReference type="Pfam" id="PF07568">
    <property type="entry name" value="HisKA_2"/>
    <property type="match status" value="1"/>
</dbReference>
<dbReference type="EMBL" id="BJYZ01000007">
    <property type="protein sequence ID" value="GEO37702.1"/>
    <property type="molecule type" value="Genomic_DNA"/>
</dbReference>
<dbReference type="Pfam" id="PF08448">
    <property type="entry name" value="PAS_4"/>
    <property type="match status" value="1"/>
</dbReference>
<sequence length="484" mass="52039">MDASFDMAQAGGAILDALDTGIVILDDECRVGVWNAWMERASGLDRADVAGKPLWEALPDLADSRLRGAVDDALQAGASSILTHSLHAGLLPLTLPDGRPLLHNLIIRPLAGKAAGGCMIQVNDITVTVTRERVLRERRDAKYRAVVDTAQDAIVTTDAAGTLQWMNTAAERIFDVHSQEAIGKDIGLLLSASGCVHWPRNQAALAINEEALQPVELVGQTRDGTPLNLELSLASWRSEDRVFVTGILRDVTERLRVRDALEQAVADKTVLLREINHRVKNSLQLVSGLLNLQRASIDDNLAKSLLKDASDRIAAVARVHYRLYQSDRFSTLDFAAFLEELCDDLAEASGMSVCDLVLEAGPLEINIDHAAPLGLIANELITNAIKHRDTDPAVIKVALESGQGGYALTVSDQGPGLPADFNPAKSRTLGMRIVTALTRQLGGKLEMLPASKGTTFRVTVRGSRNGAPQQTDASTDRANGENAA</sequence>
<accession>A0A512DMJ7</accession>
<evidence type="ECO:0000313" key="5">
    <source>
        <dbReference type="EMBL" id="GEO37702.1"/>
    </source>
</evidence>
<dbReference type="AlphaFoldDB" id="A0A512DMJ7"/>
<protein>
    <recommendedName>
        <fullName evidence="7">Histidine kinase</fullName>
    </recommendedName>
</protein>
<dbReference type="Pfam" id="PF02518">
    <property type="entry name" value="HATPase_c"/>
    <property type="match status" value="1"/>
</dbReference>
<dbReference type="InterPro" id="IPR011495">
    <property type="entry name" value="Sig_transdc_His_kin_sub2_dim/P"/>
</dbReference>
<dbReference type="PANTHER" id="PTHR43065:SF23">
    <property type="entry name" value="SENSOR HISTIDINE KINASE PDTAS"/>
    <property type="match status" value="1"/>
</dbReference>
<evidence type="ECO:0000313" key="6">
    <source>
        <dbReference type="Proteomes" id="UP000321523"/>
    </source>
</evidence>
<dbReference type="InterPro" id="IPR003594">
    <property type="entry name" value="HATPase_dom"/>
</dbReference>
<keyword evidence="6" id="KW-1185">Reference proteome</keyword>
<dbReference type="SMART" id="SM00387">
    <property type="entry name" value="HATPase_c"/>
    <property type="match status" value="1"/>
</dbReference>
<dbReference type="SUPFAM" id="SSF55785">
    <property type="entry name" value="PYP-like sensor domain (PAS domain)"/>
    <property type="match status" value="2"/>
</dbReference>
<feature type="domain" description="PAC" evidence="4">
    <location>
        <begin position="213"/>
        <end position="263"/>
    </location>
</feature>
<organism evidence="5 6">
    <name type="scientific">Skermanella aerolata</name>
    <dbReference type="NCBI Taxonomy" id="393310"/>
    <lineage>
        <taxon>Bacteria</taxon>
        <taxon>Pseudomonadati</taxon>
        <taxon>Pseudomonadota</taxon>
        <taxon>Alphaproteobacteria</taxon>
        <taxon>Rhodospirillales</taxon>
        <taxon>Azospirillaceae</taxon>
        <taxon>Skermanella</taxon>
    </lineage>
</organism>
<dbReference type="CDD" id="cd00130">
    <property type="entry name" value="PAS"/>
    <property type="match status" value="2"/>
</dbReference>